<dbReference type="AlphaFoldDB" id="A0A7D5SMB7"/>
<sequence>MKYVSLRTAFCGLSLLAAPAALAWGSTHSIPLFESQMAAARASGSTGGTTVVRSEIKTALNAFLSADDGQTDAAEHAYLSGRIADATFLAAIAPSARDYLFRYHELNDAVSTPFTTDVSTPAQTPEQILGATGPLARNAWIQAGGIMEREGVVNQTTLQWTYYSAFGPSPRTFAVVTFDELIAQLGSPVFGQTPSAAEVNGALNYLSAHAGEGERYYVSNWVDPYGRTGPGDIGGYVVAAVNEDRDSVRFIEVMTWSQ</sequence>
<reference evidence="2" key="1">
    <citation type="journal article" date="2020" name="ACS Chem. Biol.">
        <title>Biosynthesis of cittilins, unusual ribosomally synthesized and post-translationally modified peptides from Myxococcus xanthus.</title>
        <authorList>
            <person name="Hug J.J."/>
            <person name="Dastbaz J."/>
            <person name="Adam S."/>
            <person name="Revermann O."/>
            <person name="Koehnke J."/>
            <person name="Krug D."/>
            <person name="Muller R."/>
        </authorList>
    </citation>
    <scope>NUCLEOTIDE SEQUENCE</scope>
    <source>
        <strain evidence="2">ST200611</strain>
    </source>
</reference>
<dbReference type="EMBL" id="MN731367">
    <property type="protein sequence ID" value="QLH55541.1"/>
    <property type="molecule type" value="Genomic_DNA"/>
</dbReference>
<protein>
    <submittedName>
        <fullName evidence="2">Uncharacterized protein</fullName>
    </submittedName>
</protein>
<organism evidence="2">
    <name type="scientific">Myxococcus virescens</name>
    <dbReference type="NCBI Taxonomy" id="83456"/>
    <lineage>
        <taxon>Bacteria</taxon>
        <taxon>Pseudomonadati</taxon>
        <taxon>Myxococcota</taxon>
        <taxon>Myxococcia</taxon>
        <taxon>Myxococcales</taxon>
        <taxon>Cystobacterineae</taxon>
        <taxon>Myxococcaceae</taxon>
        <taxon>Myxococcus</taxon>
    </lineage>
</organism>
<keyword evidence="1" id="KW-0732">Signal</keyword>
<accession>A0A7D5SMB7</accession>
<feature type="signal peptide" evidence="1">
    <location>
        <begin position="1"/>
        <end position="23"/>
    </location>
</feature>
<evidence type="ECO:0000313" key="2">
    <source>
        <dbReference type="EMBL" id="QLH55541.1"/>
    </source>
</evidence>
<feature type="chain" id="PRO_5028010902" evidence="1">
    <location>
        <begin position="24"/>
        <end position="258"/>
    </location>
</feature>
<proteinExistence type="predicted"/>
<evidence type="ECO:0000256" key="1">
    <source>
        <dbReference type="SAM" id="SignalP"/>
    </source>
</evidence>
<name>A0A7D5SMB7_9BACT</name>